<accession>A0A249SN09</accession>
<protein>
    <submittedName>
        <fullName evidence="2">Uncharacterized protein</fullName>
    </submittedName>
</protein>
<organism evidence="2 3">
    <name type="scientific">Mesoplasma chauliocola</name>
    <dbReference type="NCBI Taxonomy" id="216427"/>
    <lineage>
        <taxon>Bacteria</taxon>
        <taxon>Bacillati</taxon>
        <taxon>Mycoplasmatota</taxon>
        <taxon>Mollicutes</taxon>
        <taxon>Entomoplasmatales</taxon>
        <taxon>Entomoplasmataceae</taxon>
        <taxon>Mesoplasma</taxon>
    </lineage>
</organism>
<name>A0A249SN09_9MOLU</name>
<feature type="transmembrane region" description="Helical" evidence="1">
    <location>
        <begin position="40"/>
        <end position="62"/>
    </location>
</feature>
<reference evidence="2 3" key="1">
    <citation type="submission" date="2017-08" db="EMBL/GenBank/DDBJ databases">
        <title>Complete Genome Sequence of Mesoplasma chauliocola.</title>
        <authorList>
            <person name="Knight T.F.Jr."/>
            <person name="Citino T."/>
        </authorList>
    </citation>
    <scope>NUCLEOTIDE SEQUENCE [LARGE SCALE GENOMIC DNA]</scope>
    <source>
        <strain evidence="2 3">CHPA-2</strain>
    </source>
</reference>
<evidence type="ECO:0000256" key="1">
    <source>
        <dbReference type="SAM" id="Phobius"/>
    </source>
</evidence>
<proteinExistence type="predicted"/>
<sequence>MKKQTNKILILNILNITITLIFSALITISSIVISTSLKQSIVLVLLALPVLAFLSIVIFYLISYKKKKIGITNLLIFMCSLNIFSLLLSFKITSEMEVLDIIETNEEENEKTNLMPEWEKQIEQEKIVKKLSKYNLENKKHTKKDLVKIEEEKQREVYKSYSKYVYKKIIVKYKEEKNTFKLITLTSEAIQRYEYLQTYLKQTKLLNEFGKFNLNRNQIAEIINSADLNQVITTFKENRKNF</sequence>
<dbReference type="Proteomes" id="UP000232229">
    <property type="component" value="Chromosome"/>
</dbReference>
<feature type="transmembrane region" description="Helical" evidence="1">
    <location>
        <begin position="12"/>
        <end position="34"/>
    </location>
</feature>
<keyword evidence="3" id="KW-1185">Reference proteome</keyword>
<dbReference type="KEGG" id="mchc:CK556_01255"/>
<dbReference type="EMBL" id="CP023173">
    <property type="protein sequence ID" value="ASZ08982.1"/>
    <property type="molecule type" value="Genomic_DNA"/>
</dbReference>
<keyword evidence="1" id="KW-1133">Transmembrane helix</keyword>
<evidence type="ECO:0000313" key="2">
    <source>
        <dbReference type="EMBL" id="ASZ08982.1"/>
    </source>
</evidence>
<evidence type="ECO:0000313" key="3">
    <source>
        <dbReference type="Proteomes" id="UP000232229"/>
    </source>
</evidence>
<keyword evidence="1" id="KW-0812">Transmembrane</keyword>
<keyword evidence="1" id="KW-0472">Membrane</keyword>
<feature type="transmembrane region" description="Helical" evidence="1">
    <location>
        <begin position="74"/>
        <end position="92"/>
    </location>
</feature>
<dbReference type="AlphaFoldDB" id="A0A249SN09"/>
<dbReference type="RefSeq" id="WP_027875269.1">
    <property type="nucleotide sequence ID" value="NZ_CP023173.1"/>
</dbReference>
<gene>
    <name evidence="2" type="ORF">CK556_01255</name>
</gene>